<organism evidence="1 2">
    <name type="scientific">Geoalkalibacter subterraneus</name>
    <dbReference type="NCBI Taxonomy" id="483547"/>
    <lineage>
        <taxon>Bacteria</taxon>
        <taxon>Pseudomonadati</taxon>
        <taxon>Thermodesulfobacteriota</taxon>
        <taxon>Desulfuromonadia</taxon>
        <taxon>Desulfuromonadales</taxon>
        <taxon>Geoalkalibacteraceae</taxon>
        <taxon>Geoalkalibacter</taxon>
    </lineage>
</organism>
<geneLocation type="plasmid" evidence="1 2">
    <name>pGSUB1</name>
</geneLocation>
<dbReference type="Proteomes" id="UP000035036">
    <property type="component" value="Plasmid pGSUB1"/>
</dbReference>
<gene>
    <name evidence="1" type="ORF">GSUB_17120</name>
</gene>
<evidence type="ECO:0000313" key="1">
    <source>
        <dbReference type="EMBL" id="AJF08210.1"/>
    </source>
</evidence>
<keyword evidence="2" id="KW-1185">Reference proteome</keyword>
<name>A0A0B5FVL7_9BACT</name>
<dbReference type="EMBL" id="CP010312">
    <property type="protein sequence ID" value="AJF08210.1"/>
    <property type="molecule type" value="Genomic_DNA"/>
</dbReference>
<reference evidence="1 2" key="1">
    <citation type="journal article" date="2015" name="Genome Announc.">
        <title>Genomes of Geoalkalibacter ferrihydriticus Z-0531T and Geoalkalibacter subterraneus Red1T, Two Haloalkaliphilic Metal-Reducing Deltaproteobacteria.</title>
        <authorList>
            <person name="Badalamenti J.P."/>
            <person name="Krajmalnik-Brown R."/>
            <person name="Torres C.I."/>
            <person name="Bond D.R."/>
        </authorList>
    </citation>
    <scope>NUCLEOTIDE SEQUENCE [LARGE SCALE GENOMIC DNA]</scope>
    <source>
        <strain evidence="1 2">Red1</strain>
        <plasmid evidence="2">Plasmid pGSUB1</plasmid>
    </source>
</reference>
<accession>A0A0B5FVL7</accession>
<dbReference type="KEGG" id="gsb:GSUB_17120"/>
<protein>
    <submittedName>
        <fullName evidence="1">Uncharacterized protein</fullName>
    </submittedName>
</protein>
<dbReference type="RefSeq" id="WP_040202845.1">
    <property type="nucleotide sequence ID" value="NZ_CP010312.1"/>
</dbReference>
<dbReference type="HOGENOM" id="CLU_2273358_0_0_7"/>
<evidence type="ECO:0000313" key="2">
    <source>
        <dbReference type="Proteomes" id="UP000035036"/>
    </source>
</evidence>
<dbReference type="AlphaFoldDB" id="A0A0B5FVL7"/>
<sequence length="102" mass="11811">MKKTRQDVIDFLRTFWLGHRSSSFRRGNYLFALCENGQGHFLVWGDRPGASVLTREVFGEIVREARALGVARPYHIYASRRLYFGPGIKFHHIPHAVLRKVA</sequence>
<keyword evidence="1" id="KW-0614">Plasmid</keyword>
<proteinExistence type="predicted"/>